<dbReference type="InterPro" id="IPR001015">
    <property type="entry name" value="Ferrochelatase"/>
</dbReference>
<dbReference type="EC" id="4.99.1.1" evidence="2"/>
<dbReference type="SUPFAM" id="SSF53800">
    <property type="entry name" value="Chelatase"/>
    <property type="match status" value="1"/>
</dbReference>
<proteinExistence type="inferred from homology"/>
<dbReference type="Gene3D" id="3.40.50.1400">
    <property type="match status" value="2"/>
</dbReference>
<protein>
    <submittedName>
        <fullName evidence="2">Ferrochelatase</fullName>
        <ecNumber evidence="2">4.99.1.1</ecNumber>
    </submittedName>
</protein>
<keyword evidence="2" id="KW-0456">Lyase</keyword>
<dbReference type="Proteomes" id="UP000039370">
    <property type="component" value="Unassembled WGS sequence"/>
</dbReference>
<dbReference type="PANTHER" id="PTHR11108:SF1">
    <property type="entry name" value="FERROCHELATASE, MITOCHONDRIAL"/>
    <property type="match status" value="1"/>
</dbReference>
<reference evidence="3" key="1">
    <citation type="submission" date="2015-01" db="EMBL/GenBank/DDBJ databases">
        <authorList>
            <person name="MANFREDI Pablo"/>
        </authorList>
    </citation>
    <scope>NUCLEOTIDE SEQUENCE [LARGE SCALE GENOMIC DNA]</scope>
    <source>
        <strain evidence="3">Cc11</strain>
    </source>
</reference>
<accession>A0A0B7IQ09</accession>
<sequence length="71" mass="7903">MAKNGVKKLAVITPAFVTDCIETLEEIEMEAGKDFIENGGEVFKMVPCLNDDDSWADAIAVWINQWIDNKA</sequence>
<name>A0A0B7IQ09_9FLAO</name>
<organism evidence="2 3">
    <name type="scientific">Capnocytophaga canimorsus</name>
    <dbReference type="NCBI Taxonomy" id="28188"/>
    <lineage>
        <taxon>Bacteria</taxon>
        <taxon>Pseudomonadati</taxon>
        <taxon>Bacteroidota</taxon>
        <taxon>Flavobacteriia</taxon>
        <taxon>Flavobacteriales</taxon>
        <taxon>Flavobacteriaceae</taxon>
        <taxon>Capnocytophaga</taxon>
    </lineage>
</organism>
<dbReference type="PANTHER" id="PTHR11108">
    <property type="entry name" value="FERROCHELATASE"/>
    <property type="match status" value="1"/>
</dbReference>
<evidence type="ECO:0000313" key="3">
    <source>
        <dbReference type="Proteomes" id="UP000039370"/>
    </source>
</evidence>
<evidence type="ECO:0000313" key="2">
    <source>
        <dbReference type="EMBL" id="CEN52107.1"/>
    </source>
</evidence>
<gene>
    <name evidence="2" type="ORF">CCAN11_2410004</name>
</gene>
<evidence type="ECO:0000256" key="1">
    <source>
        <dbReference type="RuleBase" id="RU004185"/>
    </source>
</evidence>
<dbReference type="GO" id="GO:0004325">
    <property type="term" value="F:ferrochelatase activity"/>
    <property type="evidence" value="ECO:0007669"/>
    <property type="project" value="InterPro"/>
</dbReference>
<dbReference type="AlphaFoldDB" id="A0A0B7IQ09"/>
<dbReference type="Pfam" id="PF00762">
    <property type="entry name" value="Ferrochelatase"/>
    <property type="match status" value="1"/>
</dbReference>
<dbReference type="EMBL" id="CDOK01000159">
    <property type="protein sequence ID" value="CEN52107.1"/>
    <property type="molecule type" value="Genomic_DNA"/>
</dbReference>
<comment type="similarity">
    <text evidence="1">Belongs to the ferrochelatase family.</text>
</comment>
<dbReference type="GO" id="GO:0006783">
    <property type="term" value="P:heme biosynthetic process"/>
    <property type="evidence" value="ECO:0007669"/>
    <property type="project" value="InterPro"/>
</dbReference>